<proteinExistence type="predicted"/>
<dbReference type="Pfam" id="PF14091">
    <property type="entry name" value="DUF4269"/>
    <property type="match status" value="1"/>
</dbReference>
<dbReference type="STRING" id="872970.SAMN04488134_102315"/>
<evidence type="ECO:0000313" key="1">
    <source>
        <dbReference type="EMBL" id="SEN93212.1"/>
    </source>
</evidence>
<dbReference type="Proteomes" id="UP000199300">
    <property type="component" value="Unassembled WGS sequence"/>
</dbReference>
<evidence type="ECO:0008006" key="3">
    <source>
        <dbReference type="Google" id="ProtNLM"/>
    </source>
</evidence>
<dbReference type="EMBL" id="FODJ01000002">
    <property type="protein sequence ID" value="SEN93212.1"/>
    <property type="molecule type" value="Genomic_DNA"/>
</dbReference>
<dbReference type="RefSeq" id="WP_091495650.1">
    <property type="nucleotide sequence ID" value="NZ_FODJ01000002.1"/>
</dbReference>
<keyword evidence="2" id="KW-1185">Reference proteome</keyword>
<accession>A0A1H8KJW6</accession>
<protein>
    <recommendedName>
        <fullName evidence="3">DUF4269 domain-containing protein</fullName>
    </recommendedName>
</protein>
<evidence type="ECO:0000313" key="2">
    <source>
        <dbReference type="Proteomes" id="UP000199300"/>
    </source>
</evidence>
<gene>
    <name evidence="1" type="ORF">SAMN04488134_102315</name>
</gene>
<dbReference type="AlphaFoldDB" id="A0A1H8KJW6"/>
<dbReference type="InterPro" id="IPR025365">
    <property type="entry name" value="DUF4269"/>
</dbReference>
<reference evidence="1 2" key="1">
    <citation type="submission" date="2016-10" db="EMBL/GenBank/DDBJ databases">
        <authorList>
            <person name="de Groot N.N."/>
        </authorList>
    </citation>
    <scope>NUCLEOTIDE SEQUENCE [LARGE SCALE GENOMIC DNA]</scope>
    <source>
        <strain evidence="1 2">CGMCC 1.10434</strain>
    </source>
</reference>
<organism evidence="1 2">
    <name type="scientific">Amphibacillus marinus</name>
    <dbReference type="NCBI Taxonomy" id="872970"/>
    <lineage>
        <taxon>Bacteria</taxon>
        <taxon>Bacillati</taxon>
        <taxon>Bacillota</taxon>
        <taxon>Bacilli</taxon>
        <taxon>Bacillales</taxon>
        <taxon>Bacillaceae</taxon>
        <taxon>Amphibacillus</taxon>
    </lineage>
</organism>
<name>A0A1H8KJW6_9BACI</name>
<sequence length="178" mass="20757">MNFFDLSYLQQGSEKQKKAFQCLTELHLPNQLARFNACLCGTIPLDLIIDSSDLDIIAEVNDFNAFRRALNKFRHLKGFKLKEKQINGKKVLKVNFFHKAFEVEVFGQPVPVIKQNAYLHMVIENHLLEKNGRYFREQVMQLKQLGYKTEPAFCRALHLPAENPYLALIEYAKEQQII</sequence>
<dbReference type="OrthoDB" id="6402248at2"/>